<reference evidence="12" key="1">
    <citation type="submission" date="2022-11" db="EMBL/GenBank/DDBJ databases">
        <authorList>
            <person name="Petersen C."/>
        </authorList>
    </citation>
    <scope>NUCLEOTIDE SEQUENCE</scope>
    <source>
        <strain evidence="12">IBT 30069</strain>
    </source>
</reference>
<feature type="region of interest" description="Disordered" evidence="10">
    <location>
        <begin position="453"/>
        <end position="491"/>
    </location>
</feature>
<evidence type="ECO:0000256" key="1">
    <source>
        <dbReference type="ARBA" id="ARBA00004477"/>
    </source>
</evidence>
<evidence type="ECO:0000256" key="3">
    <source>
        <dbReference type="ARBA" id="ARBA00012132"/>
    </source>
</evidence>
<comment type="similarity">
    <text evidence="2">Belongs to the polyprenol kinase family.</text>
</comment>
<keyword evidence="9 11" id="KW-0472">Membrane</keyword>
<gene>
    <name evidence="12" type="ORF">N7456_010124</name>
</gene>
<sequence>MNSSRGQDEQEVLTRSSTPATGSELIPENLRQFTRSPHPYHRSRRLGSRTPSEQGDRLQPLTSYSKSSRTPSDSGTEADDESTGLLRGLPAPPPRPRKGLRSGSADSEAWLPSLQPWPPFVRQPGRGSRRSSEQEQAEGEEIKAQQLGEKRRVEILRRLLETALLLSVGAVVLVQREARSLAWEWRKGMIELNGVYKDSAYRNDTNYGAELITHGLLLTGLYLSYPVLLRISRKRRGSTWPTKRPFFHIPATFDPAPLLYPILIPIFISLSLSSHRPALVIPNIILSLSSLPAPVIPLEKWSNGFSLPHWLVTLVPIIVSEHLSLDFKTVPTPLSLRGHDVESLILLFPLHQALIPTLEFLLTSSVLPAELQLLTAGLLNLYLFASSPQAEILKALLWLGGMCLFVSCRDVLRWEVALARIPSWKFRRSLGGSRSPKRYLNLMDHRLCQKLSGTGISDEPTSDSDGPGTVPMPRKARTMRGRKASDEPSSAVTNITTEEAFEKSGFFGQQQRRRHTISTVDEAVQEDKRVRTTPGGRRKKLMGPGLASFLSLTAAQAQVRKWLYALYVYAVSLAIILGPIRKYIADRAFQGQDPFGWAIGYLFGNIPTVRFWVLITNLEYWIQLPPRPDATLEDPSCWLGWVEHLRQTTFGPANTRLLLSAYCIVVMAMGLAVVFQLSSVAEVDTRRKVFHGMMVLMFLPTVFVDPTFCALALGLVLSIFLLLDLFRASQLPPISRPLTYFLAPYVDGRDHRGPVIISHIFLLIGCSIPLWLSLSDLDRLGDGPLAGWDVAGRDASMVSGVICVGMGDAAASLVGRRYGRLKWFWGGGKSLEGSVAFVVAVCAGLLAVRAWLVVGGWPVAGAELAEESTSTVRFWLWTACKAGLAAGGTSATEAILTGCNDNVVVPVVLWLLVRGLGV</sequence>
<feature type="region of interest" description="Disordered" evidence="10">
    <location>
        <begin position="1"/>
        <end position="143"/>
    </location>
</feature>
<feature type="transmembrane region" description="Helical" evidence="11">
    <location>
        <begin position="595"/>
        <end position="615"/>
    </location>
</feature>
<feature type="transmembrane region" description="Helical" evidence="11">
    <location>
        <begin position="795"/>
        <end position="814"/>
    </location>
</feature>
<evidence type="ECO:0000256" key="5">
    <source>
        <dbReference type="ARBA" id="ARBA00022692"/>
    </source>
</evidence>
<feature type="transmembrane region" description="Helical" evidence="11">
    <location>
        <begin position="835"/>
        <end position="854"/>
    </location>
</feature>
<organism evidence="12 13">
    <name type="scientific">Penicillium angulare</name>
    <dbReference type="NCBI Taxonomy" id="116970"/>
    <lineage>
        <taxon>Eukaryota</taxon>
        <taxon>Fungi</taxon>
        <taxon>Dikarya</taxon>
        <taxon>Ascomycota</taxon>
        <taxon>Pezizomycotina</taxon>
        <taxon>Eurotiomycetes</taxon>
        <taxon>Eurotiomycetidae</taxon>
        <taxon>Eurotiales</taxon>
        <taxon>Aspergillaceae</taxon>
        <taxon>Penicillium</taxon>
    </lineage>
</organism>
<evidence type="ECO:0000313" key="12">
    <source>
        <dbReference type="EMBL" id="KAJ5094263.1"/>
    </source>
</evidence>
<comment type="caution">
    <text evidence="12">The sequence shown here is derived from an EMBL/GenBank/DDBJ whole genome shotgun (WGS) entry which is preliminary data.</text>
</comment>
<keyword evidence="5 11" id="KW-0812">Transmembrane</keyword>
<dbReference type="GO" id="GO:0004168">
    <property type="term" value="F:dolichol kinase activity"/>
    <property type="evidence" value="ECO:0007669"/>
    <property type="project" value="UniProtKB-EC"/>
</dbReference>
<dbReference type="InterPro" id="IPR032974">
    <property type="entry name" value="Polypren_kinase"/>
</dbReference>
<feature type="transmembrane region" description="Helical" evidence="11">
    <location>
        <begin position="755"/>
        <end position="775"/>
    </location>
</feature>
<evidence type="ECO:0000256" key="9">
    <source>
        <dbReference type="ARBA" id="ARBA00023136"/>
    </source>
</evidence>
<name>A0A9W9F610_9EURO</name>
<keyword evidence="8 11" id="KW-1133">Transmembrane helix</keyword>
<protein>
    <recommendedName>
        <fullName evidence="3">dolichol kinase</fullName>
        <ecNumber evidence="3">2.7.1.108</ecNumber>
    </recommendedName>
</protein>
<reference evidence="12" key="2">
    <citation type="journal article" date="2023" name="IMA Fungus">
        <title>Comparative genomic study of the Penicillium genus elucidates a diverse pangenome and 15 lateral gene transfer events.</title>
        <authorList>
            <person name="Petersen C."/>
            <person name="Sorensen T."/>
            <person name="Nielsen M.R."/>
            <person name="Sondergaard T.E."/>
            <person name="Sorensen J.L."/>
            <person name="Fitzpatrick D.A."/>
            <person name="Frisvad J.C."/>
            <person name="Nielsen K.L."/>
        </authorList>
    </citation>
    <scope>NUCLEOTIDE SEQUENCE</scope>
    <source>
        <strain evidence="12">IBT 30069</strain>
    </source>
</reference>
<dbReference type="PANTHER" id="PTHR13205">
    <property type="entry name" value="TRANSMEMBRANE PROTEIN 15-RELATED"/>
    <property type="match status" value="1"/>
</dbReference>
<feature type="transmembrane region" description="Helical" evidence="11">
    <location>
        <begin position="211"/>
        <end position="231"/>
    </location>
</feature>
<proteinExistence type="inferred from homology"/>
<dbReference type="EC" id="2.7.1.108" evidence="3"/>
<feature type="compositionally biased region" description="Polar residues" evidence="10">
    <location>
        <begin position="60"/>
        <end position="75"/>
    </location>
</feature>
<dbReference type="GO" id="GO:0005789">
    <property type="term" value="C:endoplasmic reticulum membrane"/>
    <property type="evidence" value="ECO:0007669"/>
    <property type="project" value="UniProtKB-SubCell"/>
</dbReference>
<dbReference type="GO" id="GO:0043048">
    <property type="term" value="P:dolichyl monophosphate biosynthetic process"/>
    <property type="evidence" value="ECO:0007669"/>
    <property type="project" value="TreeGrafter"/>
</dbReference>
<evidence type="ECO:0000256" key="10">
    <source>
        <dbReference type="SAM" id="MobiDB-lite"/>
    </source>
</evidence>
<evidence type="ECO:0000256" key="2">
    <source>
        <dbReference type="ARBA" id="ARBA00010794"/>
    </source>
</evidence>
<keyword evidence="4" id="KW-0808">Transferase</keyword>
<keyword evidence="6" id="KW-0418">Kinase</keyword>
<comment type="subcellular location">
    <subcellularLocation>
        <location evidence="1">Endoplasmic reticulum membrane</location>
        <topology evidence="1">Multi-pass membrane protein</topology>
    </subcellularLocation>
</comment>
<accession>A0A9W9F610</accession>
<dbReference type="AlphaFoldDB" id="A0A9W9F610"/>
<evidence type="ECO:0000256" key="7">
    <source>
        <dbReference type="ARBA" id="ARBA00022824"/>
    </source>
</evidence>
<dbReference type="OrthoDB" id="377083at2759"/>
<feature type="transmembrane region" description="Helical" evidence="11">
    <location>
        <begin position="657"/>
        <end position="677"/>
    </location>
</feature>
<dbReference type="Proteomes" id="UP001149165">
    <property type="component" value="Unassembled WGS sequence"/>
</dbReference>
<evidence type="ECO:0000256" key="6">
    <source>
        <dbReference type="ARBA" id="ARBA00022777"/>
    </source>
</evidence>
<feature type="compositionally biased region" description="Basic residues" evidence="10">
    <location>
        <begin position="38"/>
        <end position="47"/>
    </location>
</feature>
<keyword evidence="7" id="KW-0256">Endoplasmic reticulum</keyword>
<dbReference type="EMBL" id="JAPQKH010000006">
    <property type="protein sequence ID" value="KAJ5094263.1"/>
    <property type="molecule type" value="Genomic_DNA"/>
</dbReference>
<dbReference type="PANTHER" id="PTHR13205:SF15">
    <property type="entry name" value="DOLICHOL KINASE"/>
    <property type="match status" value="1"/>
</dbReference>
<feature type="transmembrane region" description="Helical" evidence="11">
    <location>
        <begin position="564"/>
        <end position="583"/>
    </location>
</feature>
<evidence type="ECO:0000313" key="13">
    <source>
        <dbReference type="Proteomes" id="UP001149165"/>
    </source>
</evidence>
<evidence type="ECO:0000256" key="8">
    <source>
        <dbReference type="ARBA" id="ARBA00022989"/>
    </source>
</evidence>
<evidence type="ECO:0000256" key="4">
    <source>
        <dbReference type="ARBA" id="ARBA00022679"/>
    </source>
</evidence>
<evidence type="ECO:0000256" key="11">
    <source>
        <dbReference type="SAM" id="Phobius"/>
    </source>
</evidence>
<keyword evidence="13" id="KW-1185">Reference proteome</keyword>
<feature type="transmembrane region" description="Helical" evidence="11">
    <location>
        <begin position="155"/>
        <end position="174"/>
    </location>
</feature>